<gene>
    <name evidence="2" type="ORF">GSPATT00015137001</name>
</gene>
<dbReference type="EMBL" id="CT868363">
    <property type="protein sequence ID" value="CAK80243.1"/>
    <property type="molecule type" value="Genomic_DNA"/>
</dbReference>
<dbReference type="InParanoid" id="A0DB26"/>
<evidence type="ECO:0000313" key="3">
    <source>
        <dbReference type="Proteomes" id="UP000000600"/>
    </source>
</evidence>
<organism evidence="2 3">
    <name type="scientific">Paramecium tetraurelia</name>
    <dbReference type="NCBI Taxonomy" id="5888"/>
    <lineage>
        <taxon>Eukaryota</taxon>
        <taxon>Sar</taxon>
        <taxon>Alveolata</taxon>
        <taxon>Ciliophora</taxon>
        <taxon>Intramacronucleata</taxon>
        <taxon>Oligohymenophorea</taxon>
        <taxon>Peniculida</taxon>
        <taxon>Parameciidae</taxon>
        <taxon>Paramecium</taxon>
    </lineage>
</organism>
<dbReference type="OMA" id="HCECTEL"/>
<accession>A0DB26</accession>
<dbReference type="Pfam" id="PF01508">
    <property type="entry name" value="Paramecium_SA"/>
    <property type="match status" value="1"/>
</dbReference>
<feature type="signal peptide" evidence="1">
    <location>
        <begin position="1"/>
        <end position="17"/>
    </location>
</feature>
<evidence type="ECO:0008006" key="4">
    <source>
        <dbReference type="Google" id="ProtNLM"/>
    </source>
</evidence>
<dbReference type="Proteomes" id="UP000000600">
    <property type="component" value="Unassembled WGS sequence"/>
</dbReference>
<proteinExistence type="predicted"/>
<dbReference type="HOGENOM" id="CLU_077273_0_0_1"/>
<name>A0DB26_PARTE</name>
<dbReference type="KEGG" id="ptm:GSPATT00015137001"/>
<dbReference type="RefSeq" id="XP_001447640.1">
    <property type="nucleotide sequence ID" value="XM_001447603.1"/>
</dbReference>
<dbReference type="GeneID" id="5033431"/>
<dbReference type="AlphaFoldDB" id="A0DB26"/>
<evidence type="ECO:0000313" key="2">
    <source>
        <dbReference type="EMBL" id="CAK80243.1"/>
    </source>
</evidence>
<reference evidence="2 3" key="1">
    <citation type="journal article" date="2006" name="Nature">
        <title>Global trends of whole-genome duplications revealed by the ciliate Paramecium tetraurelia.</title>
        <authorList>
            <consortium name="Genoscope"/>
            <person name="Aury J.-M."/>
            <person name="Jaillon O."/>
            <person name="Duret L."/>
            <person name="Noel B."/>
            <person name="Jubin C."/>
            <person name="Porcel B.M."/>
            <person name="Segurens B."/>
            <person name="Daubin V."/>
            <person name="Anthouard V."/>
            <person name="Aiach N."/>
            <person name="Arnaiz O."/>
            <person name="Billaut A."/>
            <person name="Beisson J."/>
            <person name="Blanc I."/>
            <person name="Bouhouche K."/>
            <person name="Camara F."/>
            <person name="Duharcourt S."/>
            <person name="Guigo R."/>
            <person name="Gogendeau D."/>
            <person name="Katinka M."/>
            <person name="Keller A.-M."/>
            <person name="Kissmehl R."/>
            <person name="Klotz C."/>
            <person name="Koll F."/>
            <person name="Le Moue A."/>
            <person name="Lepere C."/>
            <person name="Malinsky S."/>
            <person name="Nowacki M."/>
            <person name="Nowak J.K."/>
            <person name="Plattner H."/>
            <person name="Poulain J."/>
            <person name="Ruiz F."/>
            <person name="Serrano V."/>
            <person name="Zagulski M."/>
            <person name="Dessen P."/>
            <person name="Betermier M."/>
            <person name="Weissenbach J."/>
            <person name="Scarpelli C."/>
            <person name="Schachter V."/>
            <person name="Sperling L."/>
            <person name="Meyer E."/>
            <person name="Cohen J."/>
            <person name="Wincker P."/>
        </authorList>
    </citation>
    <scope>NUCLEOTIDE SEQUENCE [LARGE SCALE GENOMIC DNA]</scope>
    <source>
        <strain evidence="2 3">Stock d4-2</strain>
    </source>
</reference>
<dbReference type="InterPro" id="IPR002895">
    <property type="entry name" value="Paramecium_SA"/>
</dbReference>
<feature type="chain" id="PRO_5002624125" description="Mini antigen" evidence="1">
    <location>
        <begin position="18"/>
        <end position="299"/>
    </location>
</feature>
<keyword evidence="3" id="KW-1185">Reference proteome</keyword>
<keyword evidence="1" id="KW-0732">Signal</keyword>
<evidence type="ECO:0000256" key="1">
    <source>
        <dbReference type="SAM" id="SignalP"/>
    </source>
</evidence>
<protein>
    <recommendedName>
        <fullName evidence="4">Mini antigen</fullName>
    </recommendedName>
</protein>
<sequence>MIGKLLISICMIGLTTAALTVDAAKHCECTELTQTDCGAALSYCLWNSSDSECQEFNLECSDLNTQITCDAFSSCKWKDGACDDWTPSCSDGTTVALCRNINGCYWNKSNQCASFSTCADYSVEECPENQFCTAQSGSCAAYQFVTCSSFTTSQTCTGFDTQTSQCAWANDNTCKSVKSGSSCADLSNFTNLCNNSGSCTYEGSACRSIKCSDLPIEQACNFVFTSDTSFTLCAWANGACADAADTSAYTQTTCYQRTFGNYKWTSDNKCLACDDLVSNDMDSNQLILGAFALLLVLLE</sequence>